<dbReference type="PRINTS" id="PR01407">
    <property type="entry name" value="BUTYPHLNCDUF"/>
</dbReference>
<gene>
    <name evidence="8" type="primary">LOC110218539</name>
</gene>
<dbReference type="FunFam" id="2.60.120.920:FF:000004">
    <property type="entry name" value="Butyrophilin subfamily 1 member A1"/>
    <property type="match status" value="1"/>
</dbReference>
<dbReference type="Pfam" id="PF00622">
    <property type="entry name" value="SPRY"/>
    <property type="match status" value="1"/>
</dbReference>
<dbReference type="Pfam" id="PF00643">
    <property type="entry name" value="zf-B_box"/>
    <property type="match status" value="1"/>
</dbReference>
<evidence type="ECO:0000259" key="6">
    <source>
        <dbReference type="PROSITE" id="PS50188"/>
    </source>
</evidence>
<dbReference type="SMART" id="SM00449">
    <property type="entry name" value="SPRY"/>
    <property type="match status" value="1"/>
</dbReference>
<dbReference type="InterPro" id="IPR003877">
    <property type="entry name" value="SPRY_dom"/>
</dbReference>
<sequence length="391" mass="44602">MDSPAQLCAKHREALKLLCQEDQKPICMVCHAIRVHATHHLLPIDETVQDCLDKLSTRLAFLKTEKEEALETKLNGEQEIQGMLDLVSVEMQEVESNFSKMKEFLKDQEKSLLLQMEELNRDIAHWKEQFTTQLSNKVSHLSNLMAELEEQHQRQVLELPEDIGNILHRAEMPMATHCKAVPPELRDRIQHLSGKSWVLQKTMRRFTECLQSELEKRKVVLLTLNPDTANPHLFISLDQRTVYFRETPQKLPYSAERFDSHFCVLGHEAFSSGKHCWEVCVGAGSMEGWAVGVSRASGRRKGEIHFVPSGGIWAIQMLKGCYEALTTPETPLTLSRPPKRLEVSLDYEGGSLTFSDAETGALIFTFSEDFCEELLPFFWLWGQGAQLTVNP</sequence>
<dbReference type="Gene3D" id="3.30.160.60">
    <property type="entry name" value="Classic Zinc Finger"/>
    <property type="match status" value="1"/>
</dbReference>
<evidence type="ECO:0000256" key="4">
    <source>
        <dbReference type="SAM" id="Coils"/>
    </source>
</evidence>
<evidence type="ECO:0000313" key="7">
    <source>
        <dbReference type="Proteomes" id="UP000515140"/>
    </source>
</evidence>
<evidence type="ECO:0000313" key="8">
    <source>
        <dbReference type="RefSeq" id="XP_020856949.1"/>
    </source>
</evidence>
<dbReference type="RefSeq" id="XP_020856949.1">
    <property type="nucleotide sequence ID" value="XM_021001290.1"/>
</dbReference>
<dbReference type="Proteomes" id="UP000515140">
    <property type="component" value="Unplaced"/>
</dbReference>
<dbReference type="SMART" id="SM00589">
    <property type="entry name" value="PRY"/>
    <property type="match status" value="1"/>
</dbReference>
<dbReference type="InterPro" id="IPR003879">
    <property type="entry name" value="Butyrophylin_SPRY"/>
</dbReference>
<keyword evidence="7" id="KW-1185">Reference proteome</keyword>
<dbReference type="GeneID" id="110218539"/>
<dbReference type="InParanoid" id="A0A6P5LK80"/>
<dbReference type="InterPro" id="IPR043136">
    <property type="entry name" value="B30.2/SPRY_sf"/>
</dbReference>
<dbReference type="InterPro" id="IPR050143">
    <property type="entry name" value="TRIM/RBCC"/>
</dbReference>
<protein>
    <submittedName>
        <fullName evidence="8">Tripartite motif-containing protein 7-like isoform X1</fullName>
    </submittedName>
</protein>
<dbReference type="PROSITE" id="PS50119">
    <property type="entry name" value="ZF_BBOX"/>
    <property type="match status" value="1"/>
</dbReference>
<keyword evidence="2" id="KW-0862">Zinc</keyword>
<dbReference type="InterPro" id="IPR013320">
    <property type="entry name" value="ConA-like_dom_sf"/>
</dbReference>
<dbReference type="InterPro" id="IPR000315">
    <property type="entry name" value="Znf_B-box"/>
</dbReference>
<dbReference type="PROSITE" id="PS50188">
    <property type="entry name" value="B302_SPRY"/>
    <property type="match status" value="1"/>
</dbReference>
<dbReference type="GO" id="GO:0008270">
    <property type="term" value="F:zinc ion binding"/>
    <property type="evidence" value="ECO:0007669"/>
    <property type="project" value="UniProtKB-KW"/>
</dbReference>
<dbReference type="CDD" id="cd12888">
    <property type="entry name" value="SPRY_PRY_TRIM7_like"/>
    <property type="match status" value="1"/>
</dbReference>
<keyword evidence="1 3" id="KW-0479">Metal-binding</keyword>
<name>A0A6P5LK80_PHACI</name>
<dbReference type="KEGG" id="pcw:110218539"/>
<feature type="domain" description="B box-type" evidence="5">
    <location>
        <begin position="3"/>
        <end position="44"/>
    </location>
</feature>
<dbReference type="InterPro" id="IPR006574">
    <property type="entry name" value="PRY"/>
</dbReference>
<dbReference type="Pfam" id="PF13765">
    <property type="entry name" value="PRY"/>
    <property type="match status" value="1"/>
</dbReference>
<dbReference type="InterPro" id="IPR001870">
    <property type="entry name" value="B30.2/SPRY"/>
</dbReference>
<dbReference type="Gene3D" id="2.60.120.920">
    <property type="match status" value="1"/>
</dbReference>
<evidence type="ECO:0000256" key="3">
    <source>
        <dbReference type="PROSITE-ProRule" id="PRU00024"/>
    </source>
</evidence>
<evidence type="ECO:0000256" key="2">
    <source>
        <dbReference type="ARBA" id="ARBA00022833"/>
    </source>
</evidence>
<feature type="domain" description="B30.2/SPRY" evidence="6">
    <location>
        <begin position="202"/>
        <end position="391"/>
    </location>
</feature>
<reference evidence="8" key="1">
    <citation type="submission" date="2025-08" db="UniProtKB">
        <authorList>
            <consortium name="RefSeq"/>
        </authorList>
    </citation>
    <scope>IDENTIFICATION</scope>
    <source>
        <tissue evidence="8">Spleen</tissue>
    </source>
</reference>
<evidence type="ECO:0000256" key="1">
    <source>
        <dbReference type="ARBA" id="ARBA00022771"/>
    </source>
</evidence>
<keyword evidence="1 3" id="KW-0863">Zinc-finger</keyword>
<proteinExistence type="predicted"/>
<dbReference type="PANTHER" id="PTHR24103">
    <property type="entry name" value="E3 UBIQUITIN-PROTEIN LIGASE TRIM"/>
    <property type="match status" value="1"/>
</dbReference>
<organism evidence="7 8">
    <name type="scientific">Phascolarctos cinereus</name>
    <name type="common">Koala</name>
    <dbReference type="NCBI Taxonomy" id="38626"/>
    <lineage>
        <taxon>Eukaryota</taxon>
        <taxon>Metazoa</taxon>
        <taxon>Chordata</taxon>
        <taxon>Craniata</taxon>
        <taxon>Vertebrata</taxon>
        <taxon>Euteleostomi</taxon>
        <taxon>Mammalia</taxon>
        <taxon>Metatheria</taxon>
        <taxon>Diprotodontia</taxon>
        <taxon>Phascolarctidae</taxon>
        <taxon>Phascolarctos</taxon>
    </lineage>
</organism>
<feature type="coiled-coil region" evidence="4">
    <location>
        <begin position="52"/>
        <end position="158"/>
    </location>
</feature>
<dbReference type="SUPFAM" id="SSF57845">
    <property type="entry name" value="B-box zinc-binding domain"/>
    <property type="match status" value="1"/>
</dbReference>
<dbReference type="SUPFAM" id="SSF49899">
    <property type="entry name" value="Concanavalin A-like lectins/glucanases"/>
    <property type="match status" value="1"/>
</dbReference>
<keyword evidence="4" id="KW-0175">Coiled coil</keyword>
<dbReference type="AlphaFoldDB" id="A0A6P5LK80"/>
<evidence type="ECO:0000259" key="5">
    <source>
        <dbReference type="PROSITE" id="PS50119"/>
    </source>
</evidence>
<dbReference type="SMART" id="SM00336">
    <property type="entry name" value="BBOX"/>
    <property type="match status" value="1"/>
</dbReference>
<accession>A0A6P5LK80</accession>